<comment type="caution">
    <text evidence="1">The sequence shown here is derived from an EMBL/GenBank/DDBJ whole genome shotgun (WGS) entry which is preliminary data.</text>
</comment>
<dbReference type="AlphaFoldDB" id="A0A060QK14"/>
<dbReference type="Proteomes" id="UP000027583">
    <property type="component" value="Unassembled WGS sequence"/>
</dbReference>
<gene>
    <name evidence="1" type="ORF">ASAP_3043</name>
</gene>
<accession>A0A060QK14</accession>
<evidence type="ECO:0000313" key="1">
    <source>
        <dbReference type="EMBL" id="CDG41088.1"/>
    </source>
</evidence>
<sequence length="195" mass="21699">MTSSDKTHHVGASRPLRLQDDVKSTALYDGPGDCYRYRLHRVWASEKRSIMWLMMNPSVATEYGDDRTVAKCQRYAREWGYGAMFVGNSFGYRCTDQKRLLEVEDPVGPGNNAALLDMARQADKVILAYGSPTHPSLRARGNHVAQTLHAAGIPLFVLRLSKGGRPEHPLYLPSALTPVRLDEAFFKALDGQPAP</sequence>
<protein>
    <recommendedName>
        <fullName evidence="3">DUF1643 domain-containing protein</fullName>
    </recommendedName>
</protein>
<evidence type="ECO:0008006" key="3">
    <source>
        <dbReference type="Google" id="ProtNLM"/>
    </source>
</evidence>
<name>A0A060QK14_9PROT</name>
<dbReference type="Pfam" id="PF07799">
    <property type="entry name" value="DUF1643"/>
    <property type="match status" value="1"/>
</dbReference>
<dbReference type="InterPro" id="IPR012441">
    <property type="entry name" value="DUF1643"/>
</dbReference>
<evidence type="ECO:0000313" key="2">
    <source>
        <dbReference type="Proteomes" id="UP000027583"/>
    </source>
</evidence>
<organism evidence="1 2">
    <name type="scientific">Asaia bogorensis</name>
    <dbReference type="NCBI Taxonomy" id="91915"/>
    <lineage>
        <taxon>Bacteria</taxon>
        <taxon>Pseudomonadati</taxon>
        <taxon>Pseudomonadota</taxon>
        <taxon>Alphaproteobacteria</taxon>
        <taxon>Acetobacterales</taxon>
        <taxon>Acetobacteraceae</taxon>
        <taxon>Asaia</taxon>
    </lineage>
</organism>
<dbReference type="EMBL" id="CBLX010000027">
    <property type="protein sequence ID" value="CDG41088.1"/>
    <property type="molecule type" value="Genomic_DNA"/>
</dbReference>
<dbReference type="RefSeq" id="WP_023980001.1">
    <property type="nucleotide sequence ID" value="NZ_CBLX010000027.1"/>
</dbReference>
<reference evidence="1 2" key="1">
    <citation type="journal article" date="2014" name="Genome Biol. Evol.">
        <title>Acetic acid bacteria genomes reveal functional traits for adaptation to life in insect guts.</title>
        <authorList>
            <person name="Chouaia B."/>
            <person name="Gaiarsa S."/>
            <person name="Crotti E."/>
            <person name="Comandatore F."/>
            <person name="Degli Esposti M."/>
            <person name="Ricci I."/>
            <person name="Alma A."/>
            <person name="Favia G."/>
            <person name="Bandi C."/>
            <person name="Daffonchio D."/>
        </authorList>
    </citation>
    <scope>NUCLEOTIDE SEQUENCE [LARGE SCALE GENOMIC DNA]</scope>
    <source>
        <strain evidence="1 2">SF2.1</strain>
    </source>
</reference>
<reference evidence="1 2" key="2">
    <citation type="journal article" date="2014" name="PLoS ONE">
        <title>Evolution of mitochondria reconstructed from the energy metabolism of living bacteria.</title>
        <authorList>
            <person name="Degli Esposti M."/>
            <person name="Chouaia B."/>
            <person name="Comandatore F."/>
            <person name="Crotti E."/>
            <person name="Sassera D."/>
            <person name="Lievens P.M."/>
            <person name="Daffonchio D."/>
            <person name="Bandi C."/>
        </authorList>
    </citation>
    <scope>NUCLEOTIDE SEQUENCE [LARGE SCALE GENOMIC DNA]</scope>
    <source>
        <strain evidence="1 2">SF2.1</strain>
    </source>
</reference>
<proteinExistence type="predicted"/>
<dbReference type="eggNOG" id="COG4333">
    <property type="taxonomic scope" value="Bacteria"/>
</dbReference>